<accession>A0ACC2S7P0</accession>
<evidence type="ECO:0000313" key="1">
    <source>
        <dbReference type="EMBL" id="KAJ9058283.1"/>
    </source>
</evidence>
<keyword evidence="2" id="KW-1185">Reference proteome</keyword>
<dbReference type="Proteomes" id="UP001165960">
    <property type="component" value="Unassembled WGS sequence"/>
</dbReference>
<gene>
    <name evidence="1" type="ORF">DSO57_1013769</name>
</gene>
<sequence>MISPTELSTDVIEKYFAAISAGDNDTVRDLIASQRGLTQVKKRGAEYRYDPSYELDAYKFLGAYLGQLTGLHLALLLGHDSIARDILDVTFDQDLHQTFGDNNTTLHLAAFMENHEVVESLIARGADPSAKNGKGFTPLDVSAEEKISSLISKTK</sequence>
<dbReference type="EMBL" id="QTSX02005731">
    <property type="protein sequence ID" value="KAJ9058283.1"/>
    <property type="molecule type" value="Genomic_DNA"/>
</dbReference>
<protein>
    <submittedName>
        <fullName evidence="1">Uncharacterized protein</fullName>
    </submittedName>
</protein>
<evidence type="ECO:0000313" key="2">
    <source>
        <dbReference type="Proteomes" id="UP001165960"/>
    </source>
</evidence>
<comment type="caution">
    <text evidence="1">The sequence shown here is derived from an EMBL/GenBank/DDBJ whole genome shotgun (WGS) entry which is preliminary data.</text>
</comment>
<organism evidence="1 2">
    <name type="scientific">Entomophthora muscae</name>
    <dbReference type="NCBI Taxonomy" id="34485"/>
    <lineage>
        <taxon>Eukaryota</taxon>
        <taxon>Fungi</taxon>
        <taxon>Fungi incertae sedis</taxon>
        <taxon>Zoopagomycota</taxon>
        <taxon>Entomophthoromycotina</taxon>
        <taxon>Entomophthoromycetes</taxon>
        <taxon>Entomophthorales</taxon>
        <taxon>Entomophthoraceae</taxon>
        <taxon>Entomophthora</taxon>
    </lineage>
</organism>
<name>A0ACC2S7P0_9FUNG</name>
<reference evidence="1" key="1">
    <citation type="submission" date="2022-04" db="EMBL/GenBank/DDBJ databases">
        <title>Genome of the entomopathogenic fungus Entomophthora muscae.</title>
        <authorList>
            <person name="Elya C."/>
            <person name="Lovett B.R."/>
            <person name="Lee E."/>
            <person name="Macias A.M."/>
            <person name="Hajek A.E."/>
            <person name="De Bivort B.L."/>
            <person name="Kasson M.T."/>
            <person name="De Fine Licht H.H."/>
            <person name="Stajich J.E."/>
        </authorList>
    </citation>
    <scope>NUCLEOTIDE SEQUENCE</scope>
    <source>
        <strain evidence="1">Berkeley</strain>
    </source>
</reference>
<proteinExistence type="predicted"/>